<dbReference type="VEuPathDB" id="ToxoDB:EMWEY_00040250"/>
<keyword evidence="3" id="KW-1185">Reference proteome</keyword>
<name>U6MBE4_EIMMA</name>
<feature type="compositionally biased region" description="Low complexity" evidence="1">
    <location>
        <begin position="85"/>
        <end position="100"/>
    </location>
</feature>
<evidence type="ECO:0000313" key="2">
    <source>
        <dbReference type="EMBL" id="CDJ61356.1"/>
    </source>
</evidence>
<dbReference type="AlphaFoldDB" id="U6MBE4"/>
<reference evidence="2" key="1">
    <citation type="submission" date="2013-10" db="EMBL/GenBank/DDBJ databases">
        <title>Genomic analysis of the causative agents of coccidiosis in chickens.</title>
        <authorList>
            <person name="Reid A.J."/>
            <person name="Blake D."/>
            <person name="Billington K."/>
            <person name="Browne H."/>
            <person name="Dunn M."/>
            <person name="Hung S."/>
            <person name="Kawahara F."/>
            <person name="Miranda-Saavedra D."/>
            <person name="Mourier T."/>
            <person name="Nagra H."/>
            <person name="Otto T.D."/>
            <person name="Rawlings N."/>
            <person name="Sanchez A."/>
            <person name="Sanders M."/>
            <person name="Subramaniam C."/>
            <person name="Tay Y."/>
            <person name="Dear P."/>
            <person name="Doerig C."/>
            <person name="Gruber A."/>
            <person name="Parkinson J."/>
            <person name="Shirley M."/>
            <person name="Wan K.L."/>
            <person name="Berriman M."/>
            <person name="Tomley F."/>
            <person name="Pain A."/>
        </authorList>
    </citation>
    <scope>NUCLEOTIDE SEQUENCE [LARGE SCALE GENOMIC DNA]</scope>
    <source>
        <strain evidence="2">Weybridge</strain>
    </source>
</reference>
<accession>U6MBE4</accession>
<sequence>MGLDEALRYIRVAAAAAPFAAQTPKEGEEQQQQKQQQQQQQRVKEKQQQQRQQLRCLQVSRPRRNGLQEIEMQEKPQQQLNSPKAAAAAADSSSSSSSSSNITPSEQWLLQRMQRFPITNKMIEALEAAYDEQRPCKLLIEPGPKGGGVRWRVVPDVPKGQPSVSSVPINIIDNYFSSEDRHSSSSSSSSSSSTCCSKRNN</sequence>
<feature type="compositionally biased region" description="Low complexity" evidence="1">
    <location>
        <begin position="184"/>
        <end position="193"/>
    </location>
</feature>
<feature type="region of interest" description="Disordered" evidence="1">
    <location>
        <begin position="178"/>
        <end position="201"/>
    </location>
</feature>
<evidence type="ECO:0000313" key="3">
    <source>
        <dbReference type="Proteomes" id="UP000030763"/>
    </source>
</evidence>
<dbReference type="Proteomes" id="UP000030763">
    <property type="component" value="Unassembled WGS sequence"/>
</dbReference>
<feature type="region of interest" description="Disordered" evidence="1">
    <location>
        <begin position="20"/>
        <end position="106"/>
    </location>
</feature>
<proteinExistence type="predicted"/>
<protein>
    <submittedName>
        <fullName evidence="2">TBC domain-containing protein, putative</fullName>
    </submittedName>
</protein>
<evidence type="ECO:0000256" key="1">
    <source>
        <dbReference type="SAM" id="MobiDB-lite"/>
    </source>
</evidence>
<dbReference type="EMBL" id="HG722063">
    <property type="protein sequence ID" value="CDJ61356.1"/>
    <property type="molecule type" value="Genomic_DNA"/>
</dbReference>
<reference evidence="2" key="2">
    <citation type="submission" date="2013-10" db="EMBL/GenBank/DDBJ databases">
        <authorList>
            <person name="Aslett M."/>
        </authorList>
    </citation>
    <scope>NUCLEOTIDE SEQUENCE [LARGE SCALE GENOMIC DNA]</scope>
    <source>
        <strain evidence="2">Weybridge</strain>
    </source>
</reference>
<dbReference type="RefSeq" id="XP_013338006.1">
    <property type="nucleotide sequence ID" value="XM_013482552.1"/>
</dbReference>
<feature type="compositionally biased region" description="Low complexity" evidence="1">
    <location>
        <begin position="30"/>
        <end position="41"/>
    </location>
</feature>
<organism evidence="2 3">
    <name type="scientific">Eimeria maxima</name>
    <name type="common">Coccidian parasite</name>
    <dbReference type="NCBI Taxonomy" id="5804"/>
    <lineage>
        <taxon>Eukaryota</taxon>
        <taxon>Sar</taxon>
        <taxon>Alveolata</taxon>
        <taxon>Apicomplexa</taxon>
        <taxon>Conoidasida</taxon>
        <taxon>Coccidia</taxon>
        <taxon>Eucoccidiorida</taxon>
        <taxon>Eimeriorina</taxon>
        <taxon>Eimeriidae</taxon>
        <taxon>Eimeria</taxon>
    </lineage>
</organism>
<dbReference type="OrthoDB" id="348500at2759"/>
<gene>
    <name evidence="2" type="ORF">EMWEY_00040250</name>
</gene>
<dbReference type="GeneID" id="25338011"/>